<dbReference type="PANTHER" id="PTHR47338">
    <property type="entry name" value="ZN(II)2CYS6 TRANSCRIPTION FACTOR (EUROFUNG)-RELATED"/>
    <property type="match status" value="1"/>
</dbReference>
<feature type="region of interest" description="Disordered" evidence="7">
    <location>
        <begin position="1"/>
        <end position="23"/>
    </location>
</feature>
<dbReference type="AlphaFoldDB" id="A0A9P7YXB9"/>
<keyword evidence="6" id="KW-0539">Nucleus</keyword>
<evidence type="ECO:0000256" key="2">
    <source>
        <dbReference type="ARBA" id="ARBA00022723"/>
    </source>
</evidence>
<organism evidence="9 10">
    <name type="scientific">Calycina marina</name>
    <dbReference type="NCBI Taxonomy" id="1763456"/>
    <lineage>
        <taxon>Eukaryota</taxon>
        <taxon>Fungi</taxon>
        <taxon>Dikarya</taxon>
        <taxon>Ascomycota</taxon>
        <taxon>Pezizomycotina</taxon>
        <taxon>Leotiomycetes</taxon>
        <taxon>Helotiales</taxon>
        <taxon>Pezizellaceae</taxon>
        <taxon>Calycina</taxon>
    </lineage>
</organism>
<dbReference type="InterPro" id="IPR001138">
    <property type="entry name" value="Zn2Cys6_DnaBD"/>
</dbReference>
<evidence type="ECO:0000256" key="7">
    <source>
        <dbReference type="SAM" id="MobiDB-lite"/>
    </source>
</evidence>
<dbReference type="EMBL" id="MU254330">
    <property type="protein sequence ID" value="KAG9240843.1"/>
    <property type="molecule type" value="Genomic_DNA"/>
</dbReference>
<evidence type="ECO:0000313" key="9">
    <source>
        <dbReference type="EMBL" id="KAG9240843.1"/>
    </source>
</evidence>
<dbReference type="Pfam" id="PF04082">
    <property type="entry name" value="Fungal_trans"/>
    <property type="match status" value="1"/>
</dbReference>
<dbReference type="GO" id="GO:0000981">
    <property type="term" value="F:DNA-binding transcription factor activity, RNA polymerase II-specific"/>
    <property type="evidence" value="ECO:0007669"/>
    <property type="project" value="InterPro"/>
</dbReference>
<evidence type="ECO:0000259" key="8">
    <source>
        <dbReference type="PROSITE" id="PS50048"/>
    </source>
</evidence>
<proteinExistence type="predicted"/>
<dbReference type="PROSITE" id="PS50048">
    <property type="entry name" value="ZN2_CY6_FUNGAL_2"/>
    <property type="match status" value="1"/>
</dbReference>
<dbReference type="SUPFAM" id="SSF57701">
    <property type="entry name" value="Zn2/Cys6 DNA-binding domain"/>
    <property type="match status" value="1"/>
</dbReference>
<evidence type="ECO:0000256" key="4">
    <source>
        <dbReference type="ARBA" id="ARBA00023026"/>
    </source>
</evidence>
<dbReference type="InterPro" id="IPR036864">
    <property type="entry name" value="Zn2-C6_fun-type_DNA-bd_sf"/>
</dbReference>
<sequence>MLQSEPRPHYSQAESQSQLQLPPQSQFAATACRRCREQKLKCNRELPCCARCARLGLICAFPDPPDRKLLATARINARKRKIEGGSQDGQEDLDRVESRGHPSYSSNALANVSGYHHSQSSKASSTDSHNDLPRPLHLFLVETYFKHMYNAWLLFHEPTFIDDVDAGRVPLYVLLSIYATATVFIKSQSTTGSNAKFIEPLGNICARGQEWASQSGIEVLKNIDQPCLASVQACEVLALYWFAVGQSQRNTMMSGIAYKAACVLKLDYAKSTHLPLNDPAYTSDSSWLNDEIRRRVFWATWLTHCINSEHYTIGTSVNNRIMDLPLPINNYSFQQGIKEPLTTAKMELDEIASRTVSHNRPGPLPSVMAELVKLMMIWAAIEDYLERRQYKTTKECLADLFDLDARLSAWTAALHTTLTYSKRNLYKQLVVDQEPTYIFVHALHHQCYLVLHSSLVPQFSGLSLDSSVSSEAVNVSARIALKHAKAISELGSDLIALQWDFSRVAPFVGYCMYVSASVYIVFLFSQNEGLASLAKTNLVVNLKVLKAMKGYWSILERMWTRINILYEAQTCCRQPGTPNQSMRTLDGDADLPGVDAIDTLVGKQRDTGDLKEPLATSVLEYSLRLRPDLQPQAIARSIPEIERMIHNDPLARVVDREFSRLRKQQSLMHQPSFSTNEQYSSSQYPQHDIASRAHNEVNTALAGDINLDLTSLLQESNADWWHINSENFTQTILDHNDVFDVGM</sequence>
<dbReference type="CDD" id="cd00067">
    <property type="entry name" value="GAL4"/>
    <property type="match status" value="1"/>
</dbReference>
<evidence type="ECO:0000256" key="1">
    <source>
        <dbReference type="ARBA" id="ARBA00004123"/>
    </source>
</evidence>
<evidence type="ECO:0000313" key="10">
    <source>
        <dbReference type="Proteomes" id="UP000887226"/>
    </source>
</evidence>
<dbReference type="Proteomes" id="UP000887226">
    <property type="component" value="Unassembled WGS sequence"/>
</dbReference>
<dbReference type="SMART" id="SM00066">
    <property type="entry name" value="GAL4"/>
    <property type="match status" value="1"/>
</dbReference>
<reference evidence="9" key="1">
    <citation type="journal article" date="2021" name="IMA Fungus">
        <title>Genomic characterization of three marine fungi, including Emericellopsis atlantica sp. nov. with signatures of a generalist lifestyle and marine biomass degradation.</title>
        <authorList>
            <person name="Hagestad O.C."/>
            <person name="Hou L."/>
            <person name="Andersen J.H."/>
            <person name="Hansen E.H."/>
            <person name="Altermark B."/>
            <person name="Li C."/>
            <person name="Kuhnert E."/>
            <person name="Cox R.J."/>
            <person name="Crous P.W."/>
            <person name="Spatafora J.W."/>
            <person name="Lail K."/>
            <person name="Amirebrahimi M."/>
            <person name="Lipzen A."/>
            <person name="Pangilinan J."/>
            <person name="Andreopoulos W."/>
            <person name="Hayes R.D."/>
            <person name="Ng V."/>
            <person name="Grigoriev I.V."/>
            <person name="Jackson S.A."/>
            <person name="Sutton T.D.S."/>
            <person name="Dobson A.D.W."/>
            <person name="Rama T."/>
        </authorList>
    </citation>
    <scope>NUCLEOTIDE SEQUENCE</scope>
    <source>
        <strain evidence="9">TRa3180A</strain>
    </source>
</reference>
<keyword evidence="10" id="KW-1185">Reference proteome</keyword>
<dbReference type="CDD" id="cd12148">
    <property type="entry name" value="fungal_TF_MHR"/>
    <property type="match status" value="1"/>
</dbReference>
<dbReference type="GO" id="GO:0006351">
    <property type="term" value="P:DNA-templated transcription"/>
    <property type="evidence" value="ECO:0007669"/>
    <property type="project" value="InterPro"/>
</dbReference>
<dbReference type="PROSITE" id="PS00463">
    <property type="entry name" value="ZN2_CY6_FUNGAL_1"/>
    <property type="match status" value="1"/>
</dbReference>
<gene>
    <name evidence="9" type="ORF">BJ878DRAFT_523870</name>
</gene>
<dbReference type="OrthoDB" id="309640at2759"/>
<dbReference type="GO" id="GO:0005634">
    <property type="term" value="C:nucleus"/>
    <property type="evidence" value="ECO:0007669"/>
    <property type="project" value="UniProtKB-SubCell"/>
</dbReference>
<keyword evidence="3" id="KW-0805">Transcription regulation</keyword>
<dbReference type="Pfam" id="PF00172">
    <property type="entry name" value="Zn_clus"/>
    <property type="match status" value="1"/>
</dbReference>
<dbReference type="PROSITE" id="PS51257">
    <property type="entry name" value="PROKAR_LIPOPROTEIN"/>
    <property type="match status" value="1"/>
</dbReference>
<feature type="domain" description="Zn(2)-C6 fungal-type" evidence="8">
    <location>
        <begin position="31"/>
        <end position="61"/>
    </location>
</feature>
<dbReference type="PANTHER" id="PTHR47338:SF27">
    <property type="entry name" value="ZN(II)2CYS6 TRANSCRIPTION FACTOR (EUROFUNG)"/>
    <property type="match status" value="1"/>
</dbReference>
<protein>
    <recommendedName>
        <fullName evidence="8">Zn(2)-C6 fungal-type domain-containing protein</fullName>
    </recommendedName>
</protein>
<keyword evidence="2" id="KW-0479">Metal-binding</keyword>
<comment type="caution">
    <text evidence="9">The sequence shown here is derived from an EMBL/GenBank/DDBJ whole genome shotgun (WGS) entry which is preliminary data.</text>
</comment>
<dbReference type="GO" id="GO:0003677">
    <property type="term" value="F:DNA binding"/>
    <property type="evidence" value="ECO:0007669"/>
    <property type="project" value="InterPro"/>
</dbReference>
<dbReference type="InterPro" id="IPR007219">
    <property type="entry name" value="XnlR_reg_dom"/>
</dbReference>
<evidence type="ECO:0000256" key="3">
    <source>
        <dbReference type="ARBA" id="ARBA00023015"/>
    </source>
</evidence>
<comment type="subcellular location">
    <subcellularLocation>
        <location evidence="1">Nucleus</location>
    </subcellularLocation>
</comment>
<evidence type="ECO:0000256" key="6">
    <source>
        <dbReference type="ARBA" id="ARBA00023242"/>
    </source>
</evidence>
<keyword evidence="5" id="KW-0804">Transcription</keyword>
<accession>A0A9P7YXB9</accession>
<feature type="region of interest" description="Disordered" evidence="7">
    <location>
        <begin position="81"/>
        <end position="105"/>
    </location>
</feature>
<keyword evidence="4" id="KW-0843">Virulence</keyword>
<evidence type="ECO:0000256" key="5">
    <source>
        <dbReference type="ARBA" id="ARBA00023163"/>
    </source>
</evidence>
<dbReference type="InterPro" id="IPR050815">
    <property type="entry name" value="TF_fung"/>
</dbReference>
<dbReference type="GO" id="GO:0008270">
    <property type="term" value="F:zinc ion binding"/>
    <property type="evidence" value="ECO:0007669"/>
    <property type="project" value="InterPro"/>
</dbReference>
<name>A0A9P7YXB9_9HELO</name>
<dbReference type="Gene3D" id="4.10.240.10">
    <property type="entry name" value="Zn(2)-C6 fungal-type DNA-binding domain"/>
    <property type="match status" value="1"/>
</dbReference>